<comment type="caution">
    <text evidence="5">The sequence shown here is derived from an EMBL/GenBank/DDBJ whole genome shotgun (WGS) entry which is preliminary data.</text>
</comment>
<name>A0ABQ0Q0E9_9PROT</name>
<dbReference type="SUPFAM" id="SSF53597">
    <property type="entry name" value="Dihydrofolate reductase-like"/>
    <property type="match status" value="1"/>
</dbReference>
<dbReference type="PANTHER" id="PTHR38011">
    <property type="entry name" value="DIHYDROFOLATE REDUCTASE FAMILY PROTEIN (AFU_ORTHOLOGUE AFUA_8G06820)"/>
    <property type="match status" value="1"/>
</dbReference>
<comment type="pathway">
    <text evidence="1">Cofactor biosynthesis; riboflavin biosynthesis.</text>
</comment>
<evidence type="ECO:0000256" key="2">
    <source>
        <dbReference type="ARBA" id="ARBA00022857"/>
    </source>
</evidence>
<dbReference type="Gene3D" id="3.40.430.10">
    <property type="entry name" value="Dihydrofolate Reductase, subunit A"/>
    <property type="match status" value="1"/>
</dbReference>
<dbReference type="Pfam" id="PF01872">
    <property type="entry name" value="RibD_C"/>
    <property type="match status" value="1"/>
</dbReference>
<keyword evidence="2" id="KW-0521">NADP</keyword>
<proteinExistence type="predicted"/>
<accession>A0ABQ0Q0E9</accession>
<feature type="domain" description="Bacterial bifunctional deaminase-reductase C-terminal" evidence="4">
    <location>
        <begin position="5"/>
        <end position="229"/>
    </location>
</feature>
<evidence type="ECO:0000256" key="1">
    <source>
        <dbReference type="ARBA" id="ARBA00005104"/>
    </source>
</evidence>
<keyword evidence="3" id="KW-0560">Oxidoreductase</keyword>
<reference evidence="5" key="1">
    <citation type="submission" date="2013-04" db="EMBL/GenBank/DDBJ databases">
        <title>The genome sequencing project of 58 acetic acid bacteria.</title>
        <authorList>
            <person name="Okamoto-Kainuma A."/>
            <person name="Ishikawa M."/>
            <person name="Umino S."/>
            <person name="Koizumi Y."/>
            <person name="Shiwa Y."/>
            <person name="Yoshikawa H."/>
            <person name="Matsutani M."/>
            <person name="Matsushita K."/>
        </authorList>
    </citation>
    <scope>NUCLEOTIDE SEQUENCE</scope>
    <source>
        <strain evidence="5">NRIC 0535</strain>
    </source>
</reference>
<sequence>MNRPDILCHMMSSIDGRIDTDRWTLPADGQARDTLVNQYFALEESFDADGWMIGRTTASAHFLKTDDPIPQGARLLPRMSHIAAALEKKLAILIDPSGKLRHERADLDGDPVVAILAESVADAYLEHLRKVGVSYCFAGEDGHDLPAAMRALHRDFGRRRLLLEGGGRINGAFLEAGLVDAISLLIYPGLDGQAGIASVFDYNGTASAQPAQGLSLRLDHVETRDAGVVWLRYSVHGPS</sequence>
<gene>
    <name evidence="5" type="ORF">AA0535_0932</name>
</gene>
<dbReference type="InterPro" id="IPR002734">
    <property type="entry name" value="RibDG_C"/>
</dbReference>
<keyword evidence="6" id="KW-1185">Reference proteome</keyword>
<dbReference type="EMBL" id="BAPV01000005">
    <property type="protein sequence ID" value="GBQ86095.1"/>
    <property type="molecule type" value="Genomic_DNA"/>
</dbReference>
<evidence type="ECO:0000313" key="5">
    <source>
        <dbReference type="EMBL" id="GBQ86095.1"/>
    </source>
</evidence>
<dbReference type="InterPro" id="IPR024072">
    <property type="entry name" value="DHFR-like_dom_sf"/>
</dbReference>
<dbReference type="InterPro" id="IPR050765">
    <property type="entry name" value="Riboflavin_Biosynth_HTPR"/>
</dbReference>
<dbReference type="Proteomes" id="UP001062776">
    <property type="component" value="Unassembled WGS sequence"/>
</dbReference>
<organism evidence="5 6">
    <name type="scientific">Asaia krungthepensis NRIC 0535</name>
    <dbReference type="NCBI Taxonomy" id="1307925"/>
    <lineage>
        <taxon>Bacteria</taxon>
        <taxon>Pseudomonadati</taxon>
        <taxon>Pseudomonadota</taxon>
        <taxon>Alphaproteobacteria</taxon>
        <taxon>Acetobacterales</taxon>
        <taxon>Acetobacteraceae</taxon>
        <taxon>Asaia</taxon>
    </lineage>
</organism>
<evidence type="ECO:0000256" key="3">
    <source>
        <dbReference type="ARBA" id="ARBA00023002"/>
    </source>
</evidence>
<dbReference type="RefSeq" id="WP_264814743.1">
    <property type="nucleotide sequence ID" value="NZ_BAPV01000005.1"/>
</dbReference>
<evidence type="ECO:0000313" key="6">
    <source>
        <dbReference type="Proteomes" id="UP001062776"/>
    </source>
</evidence>
<protein>
    <submittedName>
        <fullName evidence="5">Bifunctional deaminase-reductase domain protein</fullName>
    </submittedName>
</protein>
<dbReference type="PANTHER" id="PTHR38011:SF7">
    <property type="entry name" value="2,5-DIAMINO-6-RIBOSYLAMINO-4(3H)-PYRIMIDINONE 5'-PHOSPHATE REDUCTASE"/>
    <property type="match status" value="1"/>
</dbReference>
<evidence type="ECO:0000259" key="4">
    <source>
        <dbReference type="Pfam" id="PF01872"/>
    </source>
</evidence>